<evidence type="ECO:0000313" key="2">
    <source>
        <dbReference type="Proteomes" id="UP001159427"/>
    </source>
</evidence>
<gene>
    <name evidence="1" type="ORF">PEVE_00029450</name>
</gene>
<proteinExistence type="predicted"/>
<sequence length="128" mass="15184">MIDLCSFNKSLKATWVKKYLDTTNHGKWKFLFDLELENYGRDLIFREINFVDQVSSDIAFQEQFLWFNSLIRIDNKPIFFKEWLEIGISKVKHLQSGKDNFLTLKDFASKHDLRVRPLSFFGLLSAVK</sequence>
<name>A0ABN8MC77_9CNID</name>
<keyword evidence="2" id="KW-1185">Reference proteome</keyword>
<evidence type="ECO:0000313" key="1">
    <source>
        <dbReference type="EMBL" id="CAH3026580.1"/>
    </source>
</evidence>
<reference evidence="1 2" key="1">
    <citation type="submission" date="2022-05" db="EMBL/GenBank/DDBJ databases">
        <authorList>
            <consortium name="Genoscope - CEA"/>
            <person name="William W."/>
        </authorList>
    </citation>
    <scope>NUCLEOTIDE SEQUENCE [LARGE SCALE GENOMIC DNA]</scope>
</reference>
<accession>A0ABN8MC77</accession>
<protein>
    <submittedName>
        <fullName evidence="1">Uncharacterized protein</fullName>
    </submittedName>
</protein>
<feature type="non-terminal residue" evidence="1">
    <location>
        <position position="128"/>
    </location>
</feature>
<comment type="caution">
    <text evidence="1">The sequence shown here is derived from an EMBL/GenBank/DDBJ whole genome shotgun (WGS) entry which is preliminary data.</text>
</comment>
<dbReference type="EMBL" id="CALNXI010000411">
    <property type="protein sequence ID" value="CAH3026580.1"/>
    <property type="molecule type" value="Genomic_DNA"/>
</dbReference>
<organism evidence="1 2">
    <name type="scientific">Porites evermanni</name>
    <dbReference type="NCBI Taxonomy" id="104178"/>
    <lineage>
        <taxon>Eukaryota</taxon>
        <taxon>Metazoa</taxon>
        <taxon>Cnidaria</taxon>
        <taxon>Anthozoa</taxon>
        <taxon>Hexacorallia</taxon>
        <taxon>Scleractinia</taxon>
        <taxon>Fungiina</taxon>
        <taxon>Poritidae</taxon>
        <taxon>Porites</taxon>
    </lineage>
</organism>
<dbReference type="Proteomes" id="UP001159427">
    <property type="component" value="Unassembled WGS sequence"/>
</dbReference>